<dbReference type="RefSeq" id="WP_117390436.1">
    <property type="nucleotide sequence ID" value="NZ_QWDC01000001.1"/>
</dbReference>
<gene>
    <name evidence="2" type="ORF">D0C36_04925</name>
</gene>
<keyword evidence="1" id="KW-0732">Signal</keyword>
<evidence type="ECO:0000256" key="1">
    <source>
        <dbReference type="SAM" id="SignalP"/>
    </source>
</evidence>
<dbReference type="OrthoDB" id="1409865at2"/>
<dbReference type="Pfam" id="PF16215">
    <property type="entry name" value="DUF4876"/>
    <property type="match status" value="1"/>
</dbReference>
<dbReference type="PROSITE" id="PS51257">
    <property type="entry name" value="PROKAR_LIPOPROTEIN"/>
    <property type="match status" value="1"/>
</dbReference>
<protein>
    <submittedName>
        <fullName evidence="2">DUF4876 domain-containing protein</fullName>
    </submittedName>
</protein>
<proteinExistence type="predicted"/>
<evidence type="ECO:0000313" key="2">
    <source>
        <dbReference type="EMBL" id="RFZ94878.1"/>
    </source>
</evidence>
<accession>A0A372NXN1</accession>
<feature type="signal peptide" evidence="1">
    <location>
        <begin position="1"/>
        <end position="17"/>
    </location>
</feature>
<dbReference type="Proteomes" id="UP000264217">
    <property type="component" value="Unassembled WGS sequence"/>
</dbReference>
<feature type="chain" id="PRO_5017044736" evidence="1">
    <location>
        <begin position="18"/>
        <end position="449"/>
    </location>
</feature>
<keyword evidence="3" id="KW-1185">Reference proteome</keyword>
<reference evidence="2 3" key="1">
    <citation type="submission" date="2018-08" db="EMBL/GenBank/DDBJ databases">
        <title>Mucilaginibacter sp. MYSH2.</title>
        <authorList>
            <person name="Seo T."/>
        </authorList>
    </citation>
    <scope>NUCLEOTIDE SEQUENCE [LARGE SCALE GENOMIC DNA]</scope>
    <source>
        <strain evidence="2 3">MYSH2</strain>
    </source>
</reference>
<sequence length="449" mass="48533">MKHINYLFLMLSFIVLATSCKKNDPKDIELASLSVKTAFDADNATYGFDMSQLKVTATNLVTNQTYTGKTETDGTVNFSSLSPGDYNIAATLTIKASDYNAKAGTNVEDDVVFNGSISRQNVQQAASAAITLKAGRIGDFVIKQVYYAGSDIKDGALFRDQFIEIYNNSNETLYADSLYFGQVENVSAVATRIDFTKGYYQANGSWDWTKAVDMNNDKANTDYIYSKSLFMIPGTGKQYPVEPGKSIIIAANALNHKAPYTDATGKTIGVNKPELTVDLSAADFEVYLGNQDGINPLASDIDNPAVPNVVVINRGGNRDLVIDNLGRDGIMIFKTAADVKNLPRYATPDKTVVTATSTLSTQIPISYIIDGVGLQHAVAASRVPKQLPDLLDGGEIFVTGGSYSSQSVVRKTRRVVNGRIVLQDTNNSTNDFGVLIKADPSKSATSFIN</sequence>
<dbReference type="AlphaFoldDB" id="A0A372NXN1"/>
<dbReference type="EMBL" id="QWDC01000001">
    <property type="protein sequence ID" value="RFZ94878.1"/>
    <property type="molecule type" value="Genomic_DNA"/>
</dbReference>
<dbReference type="InterPro" id="IPR032627">
    <property type="entry name" value="DUF4876"/>
</dbReference>
<organism evidence="2 3">
    <name type="scientific">Mucilaginibacter conchicola</name>
    <dbReference type="NCBI Taxonomy" id="2303333"/>
    <lineage>
        <taxon>Bacteria</taxon>
        <taxon>Pseudomonadati</taxon>
        <taxon>Bacteroidota</taxon>
        <taxon>Sphingobacteriia</taxon>
        <taxon>Sphingobacteriales</taxon>
        <taxon>Sphingobacteriaceae</taxon>
        <taxon>Mucilaginibacter</taxon>
    </lineage>
</organism>
<comment type="caution">
    <text evidence="2">The sequence shown here is derived from an EMBL/GenBank/DDBJ whole genome shotgun (WGS) entry which is preliminary data.</text>
</comment>
<evidence type="ECO:0000313" key="3">
    <source>
        <dbReference type="Proteomes" id="UP000264217"/>
    </source>
</evidence>
<name>A0A372NXN1_9SPHI</name>